<name>A0A061QPK5_9CHLO</name>
<protein>
    <recommendedName>
        <fullName evidence="3">LamG-like jellyroll fold domain-containing protein</fullName>
    </recommendedName>
</protein>
<dbReference type="Gene3D" id="2.60.40.10">
    <property type="entry name" value="Immunoglobulins"/>
    <property type="match status" value="1"/>
</dbReference>
<feature type="region of interest" description="Disordered" evidence="1">
    <location>
        <begin position="1549"/>
        <end position="1588"/>
    </location>
</feature>
<feature type="compositionally biased region" description="Pro residues" evidence="1">
    <location>
        <begin position="1552"/>
        <end position="1564"/>
    </location>
</feature>
<accession>A0A061QPK5</accession>
<organism evidence="2">
    <name type="scientific">Tetraselmis sp. GSL018</name>
    <dbReference type="NCBI Taxonomy" id="582737"/>
    <lineage>
        <taxon>Eukaryota</taxon>
        <taxon>Viridiplantae</taxon>
        <taxon>Chlorophyta</taxon>
        <taxon>core chlorophytes</taxon>
        <taxon>Chlorodendrophyceae</taxon>
        <taxon>Chlorodendrales</taxon>
        <taxon>Chlorodendraceae</taxon>
        <taxon>Tetraselmis</taxon>
    </lineage>
</organism>
<evidence type="ECO:0000313" key="2">
    <source>
        <dbReference type="EMBL" id="JAC60311.1"/>
    </source>
</evidence>
<sequence>MAKAGVTPKVLPLKLCVIWYLLALAAGTHFRYGVLRWWVGPDSLAGVLDEYGKPVFQAVFEVKGAWRRDYSWGALFNEQWRTAEASPWRGALEADGDFDCKTAFDTNDPLQSGIQCFEAGNVRLESAQDYLNYQIKFITGVGYEGLPLPPRERQCVSPLHKGAISTYDAGRYGGPGPTLGELDPTLDEGYWGVSDGNENRLTETTVDDFETDFGTMLPLVNISESGVCAPWAESFGFFFGDGEYSDEIVVSVTDIDFETGLVGNYIRATSAPIVHNYSAAYDTSDPGRPKPWVAYWTAGNRLSELRNNADGRFRLEADVRFLMRSRPRFLNSEGLMEYVVVNNRSPIVAQIPVLPVMYPESGIARFQIPAYDPDFGDRRDQVRFFIGNPQEHGYILANYVRYRDHPGGPIKEEATYWEDVYHLRICEQEVGAPEVCNNTDVVGPNQVVVFGLNYTGNSNLTAQGTADAPLYPMWDPLVNIARAPTNLDGTLISIGALNGVVEWEVGRDPQRGKPPGFYQLTVMVEERLEHSFWNSSIDRDQVFLENYLELNGNYYAGYDLETGKDVQITPDGPVLLDEPARRAGARVPVDFMLYLYPAMHYCSNNCDRASNGEIMQTFESEHGIYGDPIEHPRSGDGLEGPGTGTCKICGGGGRYTHIPGDSGMVYYPVEKDARTHCRVLPNPSAHSILTDYIPEDILVFDNLTEVGEWRPTFGTIAWKDYTDPCNIQVEDFTRGLECLESGECGNKWVFQGCIGVTWLENERGRRPEVIVPYEGLLDPCQINHAPRFITDCSCNEQEKRGGNFTPSMRGCTYKFQGDVLERVIIDDLDCCDNPTAALTNASLVDPPNAFYLGMFTPGTVQGTLGQDLYFDLVATDDDQCVELMISDTGLPSQYMHLGPHIRLHERVVMRRFYFNPPEFVNGSATLDPREMFTRVCFYASDKYLVTSYPLHCLNIELTLPVAVKWGDEIGEDGFLAPQPVSSSLHTAETYKLIRSYVSEPVNIPMCVYKSISPNVQHNLAIIPVTEEHPGVWPNLYNFTFPVNSINFPPGPPNQPVTRSIAPVKNPGWRFVPTIGSDGKPILSSDPFYQTWTFTPNEYQECTYTVCFRGLDLESADRDDPSMTPTQYTSVRCYRVEVYNTVLEFAQQTEAEVPGLSELVTIDEGFSMSAWVFPRCICSGTNMTVMYFGSDRAFPTEQGYYVEDSGLQLRNGIKWQQTSESVGRFYYEDWRVGIKASPPQYACDLWHFVALTVEEDNRAVLYVDAERPTRFDPYSQEVSLSTQLEFTTISRPDTSDDCEEGQSGTGRFILGRHRRHDSEDSTDMIGFIDDVYVWNRALLPEEVGTVMITRTLHGNDPIQRRLLAWFPMRDFTGNASLPLPDRSGNEVLLQITEIVGVGLPPRVTISATPVVIPCVLGMEMPVGPTDGLCTQSVYGWNFANGPFLFVKFGDMLVRASYVDDRELEVDTPGHVSPRFVTVTASNNGHVFTNVTGAGRETQFLYLDPGLYMDGAGGGGQADSVCTTIQNRSVTFGAWVCPDCGQPLVHYEAFDPGHPNPKPKPWPKPAPDQVLQPLEELGLSARQDLHPRND</sequence>
<gene>
    <name evidence="2" type="ORF">TSPGSL018_29265</name>
</gene>
<dbReference type="Gene3D" id="2.60.120.200">
    <property type="match status" value="1"/>
</dbReference>
<evidence type="ECO:0000256" key="1">
    <source>
        <dbReference type="SAM" id="MobiDB-lite"/>
    </source>
</evidence>
<evidence type="ECO:0008006" key="3">
    <source>
        <dbReference type="Google" id="ProtNLM"/>
    </source>
</evidence>
<reference evidence="2" key="1">
    <citation type="submission" date="2014-05" db="EMBL/GenBank/DDBJ databases">
        <title>The transcriptome of the halophilic microalga Tetraselmis sp. GSL018 isolated from the Great Salt Lake, Utah.</title>
        <authorList>
            <person name="Jinkerson R.E."/>
            <person name="D'Adamo S."/>
            <person name="Posewitz M.C."/>
        </authorList>
    </citation>
    <scope>NUCLEOTIDE SEQUENCE</scope>
    <source>
        <strain evidence="2">GSL018</strain>
    </source>
</reference>
<dbReference type="EMBL" id="GBEZ01026944">
    <property type="protein sequence ID" value="JAC60311.1"/>
    <property type="molecule type" value="Transcribed_RNA"/>
</dbReference>
<dbReference type="InterPro" id="IPR013783">
    <property type="entry name" value="Ig-like_fold"/>
</dbReference>
<proteinExistence type="predicted"/>
<dbReference type="SUPFAM" id="SSF49899">
    <property type="entry name" value="Concanavalin A-like lectins/glucanases"/>
    <property type="match status" value="1"/>
</dbReference>
<dbReference type="InterPro" id="IPR013320">
    <property type="entry name" value="ConA-like_dom_sf"/>
</dbReference>